<keyword evidence="2" id="KW-1133">Transmembrane helix</keyword>
<dbReference type="EMBL" id="CP066802">
    <property type="protein sequence ID" value="QQM67500.1"/>
    <property type="molecule type" value="Genomic_DNA"/>
</dbReference>
<keyword evidence="2" id="KW-0472">Membrane</keyword>
<gene>
    <name evidence="3" type="ORF">JG540_00915</name>
</gene>
<keyword evidence="4" id="KW-1185">Reference proteome</keyword>
<evidence type="ECO:0000256" key="2">
    <source>
        <dbReference type="SAM" id="Phobius"/>
    </source>
</evidence>
<dbReference type="RefSeq" id="WP_200276140.1">
    <property type="nucleotide sequence ID" value="NZ_CP066802.1"/>
</dbReference>
<evidence type="ECO:0000313" key="3">
    <source>
        <dbReference type="EMBL" id="QQM67500.1"/>
    </source>
</evidence>
<evidence type="ECO:0000313" key="4">
    <source>
        <dbReference type="Proteomes" id="UP000595895"/>
    </source>
</evidence>
<organism evidence="3 4">
    <name type="scientific">Actinomyces weissii</name>
    <dbReference type="NCBI Taxonomy" id="675090"/>
    <lineage>
        <taxon>Bacteria</taxon>
        <taxon>Bacillati</taxon>
        <taxon>Actinomycetota</taxon>
        <taxon>Actinomycetes</taxon>
        <taxon>Actinomycetales</taxon>
        <taxon>Actinomycetaceae</taxon>
        <taxon>Actinomyces</taxon>
    </lineage>
</organism>
<dbReference type="KEGG" id="awe:JG540_00915"/>
<dbReference type="Proteomes" id="UP000595895">
    <property type="component" value="Chromosome"/>
</dbReference>
<dbReference type="AlphaFoldDB" id="A0A7T7S2B3"/>
<sequence length="229" mass="23734">MDDEPLYGKRVSPEELAQILREQGIQPPQPVRRQDVDGRAAGRGASSRHRGGQTAAAAHERRAHGRPRSRWGLFALGLLTMLVLPMLVSVLSVQYVTGGSSSAAAVVPQSGEVYLQQGTQAGIYSTQFGYRTVDCQVTGPDGAAVLTTATGPSANATFAVPRSGLYQVSCPGASPSAVVLVGPALMESRLWAAVVGVLLSGLIGLLGLGLTVAGIVRGVRGGRNRRPAA</sequence>
<reference evidence="3 4" key="1">
    <citation type="submission" date="2020-12" db="EMBL/GenBank/DDBJ databases">
        <authorList>
            <person name="Zhou J."/>
        </authorList>
    </citation>
    <scope>NUCLEOTIDE SEQUENCE [LARGE SCALE GENOMIC DNA]</scope>
    <source>
        <strain evidence="3 4">CCUG 61299</strain>
    </source>
</reference>
<protein>
    <submittedName>
        <fullName evidence="3">Uncharacterized protein</fullName>
    </submittedName>
</protein>
<feature type="transmembrane region" description="Helical" evidence="2">
    <location>
        <begin position="190"/>
        <end position="216"/>
    </location>
</feature>
<feature type="region of interest" description="Disordered" evidence="1">
    <location>
        <begin position="19"/>
        <end position="64"/>
    </location>
</feature>
<accession>A0A7T7S2B3</accession>
<name>A0A7T7S2B3_9ACTO</name>
<proteinExistence type="predicted"/>
<feature type="transmembrane region" description="Helical" evidence="2">
    <location>
        <begin position="71"/>
        <end position="93"/>
    </location>
</feature>
<keyword evidence="2" id="KW-0812">Transmembrane</keyword>
<evidence type="ECO:0000256" key="1">
    <source>
        <dbReference type="SAM" id="MobiDB-lite"/>
    </source>
</evidence>